<organism evidence="1 2">
    <name type="scientific">Escherichia phage vB_EcoM_IME537</name>
    <dbReference type="NCBI Taxonomy" id="2724310"/>
    <lineage>
        <taxon>Viruses</taxon>
        <taxon>Duplodnaviria</taxon>
        <taxon>Heunggongvirae</taxon>
        <taxon>Uroviricota</taxon>
        <taxon>Caudoviricetes</taxon>
        <taxon>Pantevenvirales</taxon>
        <taxon>Straboviridae</taxon>
        <taxon>Tevenvirinae</taxon>
        <taxon>Tequatrovirus</taxon>
        <taxon>Tequatrovirus ime537</taxon>
    </lineage>
</organism>
<proteinExistence type="predicted"/>
<accession>A0A6H0XAN8</accession>
<dbReference type="Proteomes" id="UP000502327">
    <property type="component" value="Segment"/>
</dbReference>
<sequence length="179" mass="21484">MWYYNTIATEDNKMKIYRVESSFSILNCEDAITIRRNLCVQITPYRSIIDSWSEEWLLHVGYDRPNFMHHSDNNKRIPLPHEDKLLVKNANIVINTKFKKDYVGVEYHIPGWFIALYHFAFASEYDMMRWFTREEREELSSKGFYLAVYEVPEDEVIIGGHQVMFRKSHAELVDFIEMR</sequence>
<evidence type="ECO:0008006" key="3">
    <source>
        <dbReference type="Google" id="ProtNLM"/>
    </source>
</evidence>
<dbReference type="EMBL" id="MT179807">
    <property type="protein sequence ID" value="QIW91360.1"/>
    <property type="molecule type" value="Genomic_DNA"/>
</dbReference>
<protein>
    <recommendedName>
        <fullName evidence="3">Transcriptional regulator</fullName>
    </recommendedName>
</protein>
<keyword evidence="2" id="KW-1185">Reference proteome</keyword>
<dbReference type="GeneID" id="65059721"/>
<dbReference type="RefSeq" id="YP_010071050.1">
    <property type="nucleotide sequence ID" value="NC_054921.1"/>
</dbReference>
<reference evidence="1 2" key="1">
    <citation type="submission" date="2020-03" db="EMBL/GenBank/DDBJ databases">
        <authorList>
            <person name="Wu Y."/>
            <person name="Qu Y."/>
        </authorList>
    </citation>
    <scope>NUCLEOTIDE SEQUENCE [LARGE SCALE GENOMIC DNA]</scope>
</reference>
<dbReference type="KEGG" id="vg:65059721"/>
<evidence type="ECO:0000313" key="2">
    <source>
        <dbReference type="Proteomes" id="UP000502327"/>
    </source>
</evidence>
<name>A0A6H0XAN8_9CAUD</name>
<evidence type="ECO:0000313" key="1">
    <source>
        <dbReference type="EMBL" id="QIW91360.1"/>
    </source>
</evidence>